<dbReference type="Gene3D" id="2.40.50.40">
    <property type="match status" value="1"/>
</dbReference>
<dbReference type="AlphaFoldDB" id="A0A151JZT5"/>
<evidence type="ECO:0000259" key="1">
    <source>
        <dbReference type="PROSITE" id="PS50013"/>
    </source>
</evidence>
<evidence type="ECO:0000313" key="2">
    <source>
        <dbReference type="EMBL" id="KYN42450.1"/>
    </source>
</evidence>
<keyword evidence="3" id="KW-1185">Reference proteome</keyword>
<dbReference type="SUPFAM" id="SSF54160">
    <property type="entry name" value="Chromo domain-like"/>
    <property type="match status" value="1"/>
</dbReference>
<name>A0A151JZT5_9HYME</name>
<reference evidence="2 3" key="1">
    <citation type="submission" date="2016-03" db="EMBL/GenBank/DDBJ databases">
        <title>Trachymyrmex septentrionalis WGS genome.</title>
        <authorList>
            <person name="Nygaard S."/>
            <person name="Hu H."/>
            <person name="Boomsma J."/>
            <person name="Zhang G."/>
        </authorList>
    </citation>
    <scope>NUCLEOTIDE SEQUENCE [LARGE SCALE GENOMIC DNA]</scope>
    <source>
        <strain evidence="2">Tsep2-gDNA-1</strain>
        <tissue evidence="2">Whole body</tissue>
    </source>
</reference>
<evidence type="ECO:0000313" key="3">
    <source>
        <dbReference type="Proteomes" id="UP000078541"/>
    </source>
</evidence>
<proteinExistence type="predicted"/>
<dbReference type="InterPro" id="IPR016197">
    <property type="entry name" value="Chromo-like_dom_sf"/>
</dbReference>
<protein>
    <recommendedName>
        <fullName evidence="1">Chromo domain-containing protein</fullName>
    </recommendedName>
</protein>
<accession>A0A151JZT5</accession>
<organism evidence="2 3">
    <name type="scientific">Trachymyrmex septentrionalis</name>
    <dbReference type="NCBI Taxonomy" id="34720"/>
    <lineage>
        <taxon>Eukaryota</taxon>
        <taxon>Metazoa</taxon>
        <taxon>Ecdysozoa</taxon>
        <taxon>Arthropoda</taxon>
        <taxon>Hexapoda</taxon>
        <taxon>Insecta</taxon>
        <taxon>Pterygota</taxon>
        <taxon>Neoptera</taxon>
        <taxon>Endopterygota</taxon>
        <taxon>Hymenoptera</taxon>
        <taxon>Apocrita</taxon>
        <taxon>Aculeata</taxon>
        <taxon>Formicoidea</taxon>
        <taxon>Formicidae</taxon>
        <taxon>Myrmicinae</taxon>
        <taxon>Trachymyrmex</taxon>
    </lineage>
</organism>
<dbReference type="GO" id="GO:0005694">
    <property type="term" value="C:chromosome"/>
    <property type="evidence" value="ECO:0007669"/>
    <property type="project" value="UniProtKB-ARBA"/>
</dbReference>
<gene>
    <name evidence="2" type="ORF">ALC56_03109</name>
</gene>
<dbReference type="InterPro" id="IPR000953">
    <property type="entry name" value="Chromo/chromo_shadow_dom"/>
</dbReference>
<sequence length="55" mass="6726">MGKKFYNIDVQRLLKAYSNVYLLEKVLRRRRDEVYVKWLGFDASHNSWIHKNNIV</sequence>
<dbReference type="Proteomes" id="UP000078541">
    <property type="component" value="Unassembled WGS sequence"/>
</dbReference>
<dbReference type="PROSITE" id="PS50013">
    <property type="entry name" value="CHROMO_2"/>
    <property type="match status" value="1"/>
</dbReference>
<feature type="domain" description="Chromo" evidence="1">
    <location>
        <begin position="21"/>
        <end position="55"/>
    </location>
</feature>
<dbReference type="EMBL" id="KQ981354">
    <property type="protein sequence ID" value="KYN42450.1"/>
    <property type="molecule type" value="Genomic_DNA"/>
</dbReference>